<evidence type="ECO:0000256" key="1">
    <source>
        <dbReference type="ARBA" id="ARBA00000900"/>
    </source>
</evidence>
<organism evidence="5 6">
    <name type="scientific">Musa balbisiana</name>
    <name type="common">Banana</name>
    <dbReference type="NCBI Taxonomy" id="52838"/>
    <lineage>
        <taxon>Eukaryota</taxon>
        <taxon>Viridiplantae</taxon>
        <taxon>Streptophyta</taxon>
        <taxon>Embryophyta</taxon>
        <taxon>Tracheophyta</taxon>
        <taxon>Spermatophyta</taxon>
        <taxon>Magnoliopsida</taxon>
        <taxon>Liliopsida</taxon>
        <taxon>Zingiberales</taxon>
        <taxon>Musaceae</taxon>
        <taxon>Musa</taxon>
    </lineage>
</organism>
<dbReference type="PANTHER" id="PTHR45647:SF132">
    <property type="entry name" value="KINASE WITH ADENINE NUCLEOTIDE ALPHA HYDROLASES-LIKE DOMAIN-CONTAINING PROTEIN"/>
    <property type="match status" value="1"/>
</dbReference>
<dbReference type="InterPro" id="IPR006016">
    <property type="entry name" value="UspA"/>
</dbReference>
<comment type="caution">
    <text evidence="5">The sequence shown here is derived from an EMBL/GenBank/DDBJ whole genome shotgun (WGS) entry which is preliminary data.</text>
</comment>
<dbReference type="STRING" id="52838.A0A4S8JVQ2"/>
<dbReference type="SUPFAM" id="SSF52402">
    <property type="entry name" value="Adenine nucleotide alpha hydrolases-like"/>
    <property type="match status" value="1"/>
</dbReference>
<evidence type="ECO:0000313" key="5">
    <source>
        <dbReference type="EMBL" id="THU66306.1"/>
    </source>
</evidence>
<comment type="catalytic activity">
    <reaction evidence="1">
        <text>S-ubiquitinyl-[E2 ubiquitin-conjugating enzyme]-L-cysteine + [acceptor protein]-L-lysine = [E2 ubiquitin-conjugating enzyme]-L-cysteine + N(6)-ubiquitinyl-[acceptor protein]-L-lysine.</text>
        <dbReference type="EC" id="2.3.2.27"/>
    </reaction>
</comment>
<proteinExistence type="predicted"/>
<dbReference type="Gene3D" id="3.40.50.620">
    <property type="entry name" value="HUPs"/>
    <property type="match status" value="1"/>
</dbReference>
<name>A0A4S8JVQ2_MUSBA</name>
<dbReference type="GO" id="GO:0061630">
    <property type="term" value="F:ubiquitin protein ligase activity"/>
    <property type="evidence" value="ECO:0007669"/>
    <property type="project" value="UniProtKB-EC"/>
</dbReference>
<evidence type="ECO:0000313" key="6">
    <source>
        <dbReference type="Proteomes" id="UP000317650"/>
    </source>
</evidence>
<evidence type="ECO:0000256" key="2">
    <source>
        <dbReference type="ARBA" id="ARBA00012483"/>
    </source>
</evidence>
<keyword evidence="6" id="KW-1185">Reference proteome</keyword>
<dbReference type="InterPro" id="IPR051348">
    <property type="entry name" value="U-box_ubiquitin_ligases"/>
</dbReference>
<dbReference type="EMBL" id="PYDT01000003">
    <property type="protein sequence ID" value="THU66306.1"/>
    <property type="molecule type" value="Genomic_DNA"/>
</dbReference>
<feature type="domain" description="UspA" evidence="4">
    <location>
        <begin position="19"/>
        <end position="55"/>
    </location>
</feature>
<evidence type="ECO:0000259" key="4">
    <source>
        <dbReference type="Pfam" id="PF00582"/>
    </source>
</evidence>
<evidence type="ECO:0000256" key="3">
    <source>
        <dbReference type="ARBA" id="ARBA00022786"/>
    </source>
</evidence>
<reference evidence="5 6" key="1">
    <citation type="journal article" date="2019" name="Nat. Plants">
        <title>Genome sequencing of Musa balbisiana reveals subgenome evolution and function divergence in polyploid bananas.</title>
        <authorList>
            <person name="Yao X."/>
        </authorList>
    </citation>
    <scope>NUCLEOTIDE SEQUENCE [LARGE SCALE GENOMIC DNA]</scope>
    <source>
        <strain evidence="6">cv. DH-PKW</strain>
        <tissue evidence="5">Leaves</tissue>
    </source>
</reference>
<sequence length="99" mass="11052">MYCRRNPEQMEVDAGCPLVAVAIDKDKGSQNALKWAVDNLLARGQTLTLIHVKLTSQPCELPSLYPFLPSFFRHGCAPLWASMHVLLILSLLHVLQLPT</sequence>
<dbReference type="EC" id="2.3.2.27" evidence="2"/>
<accession>A0A4S8JVQ2</accession>
<gene>
    <name evidence="5" type="ORF">C4D60_Mb05t12750</name>
</gene>
<dbReference type="PANTHER" id="PTHR45647">
    <property type="entry name" value="OS02G0152300 PROTEIN"/>
    <property type="match status" value="1"/>
</dbReference>
<protein>
    <recommendedName>
        <fullName evidence="2">RING-type E3 ubiquitin transferase</fullName>
        <ecNumber evidence="2">2.3.2.27</ecNumber>
    </recommendedName>
</protein>
<dbReference type="Proteomes" id="UP000317650">
    <property type="component" value="Chromosome 5"/>
</dbReference>
<dbReference type="AlphaFoldDB" id="A0A4S8JVQ2"/>
<dbReference type="Pfam" id="PF00582">
    <property type="entry name" value="Usp"/>
    <property type="match status" value="1"/>
</dbReference>
<keyword evidence="3" id="KW-0833">Ubl conjugation pathway</keyword>
<dbReference type="InterPro" id="IPR014729">
    <property type="entry name" value="Rossmann-like_a/b/a_fold"/>
</dbReference>